<feature type="compositionally biased region" description="Low complexity" evidence="1">
    <location>
        <begin position="60"/>
        <end position="74"/>
    </location>
</feature>
<feature type="compositionally biased region" description="Low complexity" evidence="1">
    <location>
        <begin position="20"/>
        <end position="36"/>
    </location>
</feature>
<sequence length="196" mass="21873">MNRPRSVSRHPSLRPRDDSVSPTRSRSRPPSAASSYRDSDRPRSRPRAPHARQQREQVAGNGSSSSSSSSGLSRSAGVLAGIGIAALVARRLWPKGSGADEKKDRGSDGGRSHHTRRDGAKEHAPRGRDVERRVYRPAGHMPSRENGQGRLAMRAEYHPDYYLREPRRRSMDRRSRGSQDAQSQMQSSSSYGRRYS</sequence>
<accession>A0A166XYA7</accession>
<feature type="region of interest" description="Disordered" evidence="1">
    <location>
        <begin position="1"/>
        <end position="74"/>
    </location>
</feature>
<feature type="compositionally biased region" description="Basic and acidic residues" evidence="1">
    <location>
        <begin position="153"/>
        <end position="177"/>
    </location>
</feature>
<feature type="region of interest" description="Disordered" evidence="1">
    <location>
        <begin position="89"/>
        <end position="196"/>
    </location>
</feature>
<evidence type="ECO:0000313" key="2">
    <source>
        <dbReference type="EMBL" id="OAA36326.1"/>
    </source>
</evidence>
<feature type="compositionally biased region" description="Basic and acidic residues" evidence="1">
    <location>
        <begin position="98"/>
        <end position="134"/>
    </location>
</feature>
<dbReference type="Proteomes" id="UP000076863">
    <property type="component" value="Unassembled WGS sequence"/>
</dbReference>
<evidence type="ECO:0000313" key="3">
    <source>
        <dbReference type="Proteomes" id="UP000076863"/>
    </source>
</evidence>
<feature type="compositionally biased region" description="Low complexity" evidence="1">
    <location>
        <begin position="178"/>
        <end position="190"/>
    </location>
</feature>
<comment type="caution">
    <text evidence="2">The sequence shown here is derived from an EMBL/GenBank/DDBJ whole genome shotgun (WGS) entry which is preliminary data.</text>
</comment>
<dbReference type="AlphaFoldDB" id="A0A166XYA7"/>
<protein>
    <submittedName>
        <fullName evidence="2">Uncharacterized protein</fullName>
    </submittedName>
</protein>
<keyword evidence="3" id="KW-1185">Reference proteome</keyword>
<proteinExistence type="predicted"/>
<evidence type="ECO:0000256" key="1">
    <source>
        <dbReference type="SAM" id="MobiDB-lite"/>
    </source>
</evidence>
<gene>
    <name evidence="2" type="ORF">BBO_08203</name>
</gene>
<organism evidence="2 3">
    <name type="scientific">Beauveria brongniartii RCEF 3172</name>
    <dbReference type="NCBI Taxonomy" id="1081107"/>
    <lineage>
        <taxon>Eukaryota</taxon>
        <taxon>Fungi</taxon>
        <taxon>Dikarya</taxon>
        <taxon>Ascomycota</taxon>
        <taxon>Pezizomycotina</taxon>
        <taxon>Sordariomycetes</taxon>
        <taxon>Hypocreomycetidae</taxon>
        <taxon>Hypocreales</taxon>
        <taxon>Cordycipitaceae</taxon>
        <taxon>Beauveria</taxon>
        <taxon>Beauveria brongniartii</taxon>
    </lineage>
</organism>
<dbReference type="OrthoDB" id="10567005at2759"/>
<dbReference type="EMBL" id="AZHA01000036">
    <property type="protein sequence ID" value="OAA36326.1"/>
    <property type="molecule type" value="Genomic_DNA"/>
</dbReference>
<name>A0A166XYA7_9HYPO</name>
<feature type="compositionally biased region" description="Basic residues" evidence="1">
    <location>
        <begin position="1"/>
        <end position="13"/>
    </location>
</feature>
<reference evidence="2 3" key="1">
    <citation type="journal article" date="2016" name="Genome Biol. Evol.">
        <title>Divergent and convergent evolution of fungal pathogenicity.</title>
        <authorList>
            <person name="Shang Y."/>
            <person name="Xiao G."/>
            <person name="Zheng P."/>
            <person name="Cen K."/>
            <person name="Zhan S."/>
            <person name="Wang C."/>
        </authorList>
    </citation>
    <scope>NUCLEOTIDE SEQUENCE [LARGE SCALE GENOMIC DNA]</scope>
    <source>
        <strain evidence="2 3">RCEF 3172</strain>
    </source>
</reference>